<evidence type="ECO:0000259" key="4">
    <source>
        <dbReference type="Pfam" id="PF00675"/>
    </source>
</evidence>
<dbReference type="Pfam" id="PF05193">
    <property type="entry name" value="Peptidase_M16_C"/>
    <property type="match status" value="1"/>
</dbReference>
<dbReference type="Gene3D" id="3.30.830.10">
    <property type="entry name" value="Metalloenzyme, LuxS/M16 peptidase-like"/>
    <property type="match status" value="2"/>
</dbReference>
<evidence type="ECO:0000259" key="5">
    <source>
        <dbReference type="Pfam" id="PF05193"/>
    </source>
</evidence>
<gene>
    <name evidence="6" type="ORF">NSCI0253_LOCUS22890</name>
</gene>
<comment type="similarity">
    <text evidence="2">Belongs to the peptidase M16 family.</text>
</comment>
<organism evidence="6">
    <name type="scientific">Noctiluca scintillans</name>
    <name type="common">Sea sparkle</name>
    <name type="synonym">Red tide dinoflagellate</name>
    <dbReference type="NCBI Taxonomy" id="2966"/>
    <lineage>
        <taxon>Eukaryota</taxon>
        <taxon>Sar</taxon>
        <taxon>Alveolata</taxon>
        <taxon>Dinophyceae</taxon>
        <taxon>Noctilucales</taxon>
        <taxon>Noctilucaceae</taxon>
        <taxon>Noctiluca</taxon>
    </lineage>
</organism>
<evidence type="ECO:0000256" key="1">
    <source>
        <dbReference type="ARBA" id="ARBA00002123"/>
    </source>
</evidence>
<sequence length="587" mass="63295">MAQAICARGRVATVCVVTHLVTNMLSPAASAMRRQLALPGVRAASSLQAVTYNDVKFVKEDVSDVMLELPEYNFYEMKEPQPNPYAAVTLDKSILTNPPAPKLVAPKAEFSKLENGLRIASVDRQGLTAHLGLYVSAGSRFETAENFGVSHMTSLMAFRSTAHLSHLRTVKTLEQLGANLSSGSTSGREDVTYNVEVIREFAPLAIPLIIGNVLFPRLLPWEMKSVHEKVKQERDALQSDPDAMTRELLHQAAFCNNTLGRSTLATERSLGSFVPDTVRNYMLDHFAPERMVLVGVNVEHSVLTKWAMRSFVDYNAIPLKERTAVQAQFTGGESRADGASPFCHLAVGLESASWGAEELAATTLLQALLGGGSALTQAPGSGTRSRLTANVVRQNPSVESCSAFHSTYSDSGIFGVYGVSQPEHAGELSRIMTSNLKSLTTISEDELRLVKHVVRGRLLRNADNSSSLAEDLGQQVLMSNRYAGPSEFASILDQVTVEEAQAVARKLLSSNVAVAAFGNIHAVPSFTTIQAGLREAAPRAAAAPVPPRAAPTPEVVPEVVEAQVEAPVEKKPTKKKRTSKKNAKASE</sequence>
<feature type="region of interest" description="Disordered" evidence="3">
    <location>
        <begin position="563"/>
        <end position="587"/>
    </location>
</feature>
<evidence type="ECO:0000256" key="3">
    <source>
        <dbReference type="SAM" id="MobiDB-lite"/>
    </source>
</evidence>
<evidence type="ECO:0000256" key="2">
    <source>
        <dbReference type="ARBA" id="ARBA00007261"/>
    </source>
</evidence>
<evidence type="ECO:0008006" key="7">
    <source>
        <dbReference type="Google" id="ProtNLM"/>
    </source>
</evidence>
<evidence type="ECO:0000313" key="6">
    <source>
        <dbReference type="EMBL" id="CAD8848540.1"/>
    </source>
</evidence>
<dbReference type="PANTHER" id="PTHR11851:SF49">
    <property type="entry name" value="MITOCHONDRIAL-PROCESSING PEPTIDASE SUBUNIT ALPHA"/>
    <property type="match status" value="1"/>
</dbReference>
<dbReference type="InterPro" id="IPR011765">
    <property type="entry name" value="Pept_M16_N"/>
</dbReference>
<comment type="function">
    <text evidence="1">Substrate recognition and binding subunit of the essential mitochondrial processing protease (MPP), which cleaves the mitochondrial sequence off newly imported precursors proteins.</text>
</comment>
<accession>A0A7S1F7K4</accession>
<dbReference type="GO" id="GO:0005739">
    <property type="term" value="C:mitochondrion"/>
    <property type="evidence" value="ECO:0007669"/>
    <property type="project" value="TreeGrafter"/>
</dbReference>
<dbReference type="FunFam" id="3.30.830.10:FF:000039">
    <property type="entry name" value="Ubiquinol-cytochrome c reductase core subunit 2"/>
    <property type="match status" value="1"/>
</dbReference>
<dbReference type="SUPFAM" id="SSF63411">
    <property type="entry name" value="LuxS/MPP-like metallohydrolase"/>
    <property type="match status" value="2"/>
</dbReference>
<dbReference type="AlphaFoldDB" id="A0A7S1F7K4"/>
<feature type="compositionally biased region" description="Basic residues" evidence="3">
    <location>
        <begin position="572"/>
        <end position="587"/>
    </location>
</feature>
<dbReference type="InterPro" id="IPR011249">
    <property type="entry name" value="Metalloenz_LuxS/M16"/>
</dbReference>
<dbReference type="InterPro" id="IPR007863">
    <property type="entry name" value="Peptidase_M16_C"/>
</dbReference>
<dbReference type="InterPro" id="IPR050361">
    <property type="entry name" value="MPP/UQCRC_Complex"/>
</dbReference>
<feature type="domain" description="Peptidase M16 N-terminal" evidence="4">
    <location>
        <begin position="119"/>
        <end position="266"/>
    </location>
</feature>
<dbReference type="EMBL" id="HBFQ01032533">
    <property type="protein sequence ID" value="CAD8848540.1"/>
    <property type="molecule type" value="Transcribed_RNA"/>
</dbReference>
<dbReference type="PANTHER" id="PTHR11851">
    <property type="entry name" value="METALLOPROTEASE"/>
    <property type="match status" value="1"/>
</dbReference>
<name>A0A7S1F7K4_NOCSC</name>
<reference evidence="6" key="1">
    <citation type="submission" date="2021-01" db="EMBL/GenBank/DDBJ databases">
        <authorList>
            <person name="Corre E."/>
            <person name="Pelletier E."/>
            <person name="Niang G."/>
            <person name="Scheremetjew M."/>
            <person name="Finn R."/>
            <person name="Kale V."/>
            <person name="Holt S."/>
            <person name="Cochrane G."/>
            <person name="Meng A."/>
            <person name="Brown T."/>
            <person name="Cohen L."/>
        </authorList>
    </citation>
    <scope>NUCLEOTIDE SEQUENCE</scope>
</reference>
<dbReference type="GO" id="GO:0046872">
    <property type="term" value="F:metal ion binding"/>
    <property type="evidence" value="ECO:0007669"/>
    <property type="project" value="InterPro"/>
</dbReference>
<proteinExistence type="inferred from homology"/>
<feature type="domain" description="Peptidase M16 C-terminal" evidence="5">
    <location>
        <begin position="275"/>
        <end position="452"/>
    </location>
</feature>
<protein>
    <recommendedName>
        <fullName evidence="7">Mitochondrial processing peptidase alpha subunit</fullName>
    </recommendedName>
</protein>
<dbReference type="Pfam" id="PF00675">
    <property type="entry name" value="Peptidase_M16"/>
    <property type="match status" value="1"/>
</dbReference>